<protein>
    <submittedName>
        <fullName evidence="1">Uncharacterized protein</fullName>
    </submittedName>
</protein>
<dbReference type="AlphaFoldDB" id="A0A4R6SX26"/>
<evidence type="ECO:0000313" key="2">
    <source>
        <dbReference type="Proteomes" id="UP000295620"/>
    </source>
</evidence>
<keyword evidence="2" id="KW-1185">Reference proteome</keyword>
<organism evidence="1 2">
    <name type="scientific">Pedobacter metabolipauper</name>
    <dbReference type="NCBI Taxonomy" id="425513"/>
    <lineage>
        <taxon>Bacteria</taxon>
        <taxon>Pseudomonadati</taxon>
        <taxon>Bacteroidota</taxon>
        <taxon>Sphingobacteriia</taxon>
        <taxon>Sphingobacteriales</taxon>
        <taxon>Sphingobacteriaceae</taxon>
        <taxon>Pedobacter</taxon>
    </lineage>
</organism>
<dbReference type="Proteomes" id="UP000295620">
    <property type="component" value="Unassembled WGS sequence"/>
</dbReference>
<dbReference type="EMBL" id="SNYC01000004">
    <property type="protein sequence ID" value="TDQ09976.1"/>
    <property type="molecule type" value="Genomic_DNA"/>
</dbReference>
<evidence type="ECO:0000313" key="1">
    <source>
        <dbReference type="EMBL" id="TDQ09976.1"/>
    </source>
</evidence>
<sequence>MKKERAFVIADDVKLVMSHQSNRSCQRYLNNLRKFLNKGKHQAITKQELADYAGVPVDSFYLPRLR</sequence>
<proteinExistence type="predicted"/>
<name>A0A4R6SX26_9SPHI</name>
<reference evidence="1 2" key="1">
    <citation type="submission" date="2019-03" db="EMBL/GenBank/DDBJ databases">
        <title>Genomic Encyclopedia of Archaeal and Bacterial Type Strains, Phase II (KMG-II): from individual species to whole genera.</title>
        <authorList>
            <person name="Goeker M."/>
        </authorList>
    </citation>
    <scope>NUCLEOTIDE SEQUENCE [LARGE SCALE GENOMIC DNA]</scope>
    <source>
        <strain evidence="1 2">DSM 19035</strain>
    </source>
</reference>
<gene>
    <name evidence="1" type="ORF">ATK78_2135</name>
</gene>
<dbReference type="RefSeq" id="WP_133576021.1">
    <property type="nucleotide sequence ID" value="NZ_SNYC01000004.1"/>
</dbReference>
<dbReference type="OrthoDB" id="711499at2"/>
<comment type="caution">
    <text evidence="1">The sequence shown here is derived from an EMBL/GenBank/DDBJ whole genome shotgun (WGS) entry which is preliminary data.</text>
</comment>
<accession>A0A4R6SX26</accession>